<dbReference type="GO" id="GO:0034257">
    <property type="term" value="F:nicotinamide riboside transmembrane transporter activity"/>
    <property type="evidence" value="ECO:0007669"/>
    <property type="project" value="InterPro"/>
</dbReference>
<feature type="transmembrane region" description="Helical" evidence="10">
    <location>
        <begin position="111"/>
        <end position="129"/>
    </location>
</feature>
<dbReference type="PANTHER" id="PTHR36122">
    <property type="entry name" value="NICOTINAMIDE RIBOSIDE TRANSPORTER PNUC"/>
    <property type="match status" value="1"/>
</dbReference>
<feature type="transmembrane region" description="Helical" evidence="10">
    <location>
        <begin position="158"/>
        <end position="176"/>
    </location>
</feature>
<proteinExistence type="inferred from homology"/>
<gene>
    <name evidence="11" type="ORF">H9L17_03295</name>
</gene>
<reference evidence="11 12" key="1">
    <citation type="submission" date="2020-08" db="EMBL/GenBank/DDBJ databases">
        <title>Genome sequence of Thermomonas brevis KACC 16975T.</title>
        <authorList>
            <person name="Hyun D.-W."/>
            <person name="Bae J.-W."/>
        </authorList>
    </citation>
    <scope>NUCLEOTIDE SEQUENCE [LARGE SCALE GENOMIC DNA]</scope>
    <source>
        <strain evidence="11 12">KACC 16975</strain>
    </source>
</reference>
<comment type="similarity">
    <text evidence="3">Belongs to the nicotinamide ribonucleoside (NR) uptake permease (TC 4.B.1) family.</text>
</comment>
<keyword evidence="12" id="KW-1185">Reference proteome</keyword>
<evidence type="ECO:0000256" key="7">
    <source>
        <dbReference type="ARBA" id="ARBA00022692"/>
    </source>
</evidence>
<feature type="transmembrane region" description="Helical" evidence="10">
    <location>
        <begin position="50"/>
        <end position="68"/>
    </location>
</feature>
<evidence type="ECO:0000256" key="9">
    <source>
        <dbReference type="ARBA" id="ARBA00023136"/>
    </source>
</evidence>
<evidence type="ECO:0000256" key="6">
    <source>
        <dbReference type="ARBA" id="ARBA00022475"/>
    </source>
</evidence>
<feature type="transmembrane region" description="Helical" evidence="10">
    <location>
        <begin position="80"/>
        <end position="105"/>
    </location>
</feature>
<evidence type="ECO:0000256" key="8">
    <source>
        <dbReference type="ARBA" id="ARBA00022989"/>
    </source>
</evidence>
<evidence type="ECO:0000256" key="5">
    <source>
        <dbReference type="ARBA" id="ARBA00022448"/>
    </source>
</evidence>
<comment type="subcellular location">
    <subcellularLocation>
        <location evidence="2">Cell membrane</location>
        <topology evidence="2">Multi-pass membrane protein</topology>
    </subcellularLocation>
</comment>
<evidence type="ECO:0000313" key="12">
    <source>
        <dbReference type="Proteomes" id="UP000515977"/>
    </source>
</evidence>
<evidence type="ECO:0000256" key="1">
    <source>
        <dbReference type="ARBA" id="ARBA00002672"/>
    </source>
</evidence>
<dbReference type="AlphaFoldDB" id="A0A7G9QXM7"/>
<feature type="transmembrane region" description="Helical" evidence="10">
    <location>
        <begin position="136"/>
        <end position="152"/>
    </location>
</feature>
<evidence type="ECO:0000313" key="11">
    <source>
        <dbReference type="EMBL" id="QNN48102.1"/>
    </source>
</evidence>
<dbReference type="PANTHER" id="PTHR36122:SF2">
    <property type="entry name" value="NICOTINAMIDE RIBOSIDE TRANSPORTER PNUC"/>
    <property type="match status" value="1"/>
</dbReference>
<dbReference type="Pfam" id="PF04973">
    <property type="entry name" value="NMN_transporter"/>
    <property type="match status" value="1"/>
</dbReference>
<keyword evidence="7 10" id="KW-0812">Transmembrane</keyword>
<dbReference type="InterPro" id="IPR006419">
    <property type="entry name" value="NMN_transpt_PnuC"/>
</dbReference>
<dbReference type="EMBL" id="CP060711">
    <property type="protein sequence ID" value="QNN48102.1"/>
    <property type="molecule type" value="Genomic_DNA"/>
</dbReference>
<sequence length="190" mass="21284">MTFHEVAAATLSASAVWLTTRRSPWCFPVGLLSVSVYIWVYFGARLYSEVLLQCIWVAMLVTGWLRWLRHLDGTGHVRVAALAPRLAAIHLLAGIGGGLALGYAMHRWTNASLPWLDAMLTALSLVGQLWQNRRHVAAWWMWIAVDVVYIGMFVNKHLFVTALLYAGFVALAVKGLRDWRQAARREAAQA</sequence>
<organism evidence="11 12">
    <name type="scientific">Thermomonas brevis</name>
    <dbReference type="NCBI Taxonomy" id="215691"/>
    <lineage>
        <taxon>Bacteria</taxon>
        <taxon>Pseudomonadati</taxon>
        <taxon>Pseudomonadota</taxon>
        <taxon>Gammaproteobacteria</taxon>
        <taxon>Lysobacterales</taxon>
        <taxon>Lysobacteraceae</taxon>
        <taxon>Thermomonas</taxon>
    </lineage>
</organism>
<dbReference type="NCBIfam" id="TIGR01528">
    <property type="entry name" value="NMN_trans_PnuC"/>
    <property type="match status" value="1"/>
</dbReference>
<keyword evidence="5" id="KW-0813">Transport</keyword>
<comment type="function">
    <text evidence="1">Required for nicotinamide riboside transport across the inner membrane.</text>
</comment>
<protein>
    <recommendedName>
        <fullName evidence="4">Nicotinamide riboside transporter PnuC</fullName>
    </recommendedName>
</protein>
<dbReference type="Proteomes" id="UP000515977">
    <property type="component" value="Chromosome"/>
</dbReference>
<name>A0A7G9QXM7_9GAMM</name>
<dbReference type="KEGG" id="tbv:H9L17_03295"/>
<keyword evidence="9 10" id="KW-0472">Membrane</keyword>
<dbReference type="GO" id="GO:0005886">
    <property type="term" value="C:plasma membrane"/>
    <property type="evidence" value="ECO:0007669"/>
    <property type="project" value="UniProtKB-SubCell"/>
</dbReference>
<evidence type="ECO:0000256" key="10">
    <source>
        <dbReference type="SAM" id="Phobius"/>
    </source>
</evidence>
<accession>A0A7G9QXM7</accession>
<keyword evidence="6" id="KW-1003">Cell membrane</keyword>
<evidence type="ECO:0000256" key="2">
    <source>
        <dbReference type="ARBA" id="ARBA00004651"/>
    </source>
</evidence>
<evidence type="ECO:0000256" key="4">
    <source>
        <dbReference type="ARBA" id="ARBA00017522"/>
    </source>
</evidence>
<keyword evidence="8 10" id="KW-1133">Transmembrane helix</keyword>
<dbReference type="RefSeq" id="WP_187571841.1">
    <property type="nucleotide sequence ID" value="NZ_CP060711.1"/>
</dbReference>
<feature type="transmembrane region" description="Helical" evidence="10">
    <location>
        <begin position="25"/>
        <end position="44"/>
    </location>
</feature>
<evidence type="ECO:0000256" key="3">
    <source>
        <dbReference type="ARBA" id="ARBA00006669"/>
    </source>
</evidence>